<feature type="transmembrane region" description="Helical" evidence="1">
    <location>
        <begin position="20"/>
        <end position="40"/>
    </location>
</feature>
<reference evidence="2" key="2">
    <citation type="journal article" date="2015" name="Data Brief">
        <title>Shoot transcriptome of the giant reed, Arundo donax.</title>
        <authorList>
            <person name="Barrero R.A."/>
            <person name="Guerrero F.D."/>
            <person name="Moolhuijzen P."/>
            <person name="Goolsby J.A."/>
            <person name="Tidwell J."/>
            <person name="Bellgard S.E."/>
            <person name="Bellgard M.I."/>
        </authorList>
    </citation>
    <scope>NUCLEOTIDE SEQUENCE</scope>
    <source>
        <tissue evidence="2">Shoot tissue taken approximately 20 cm above the soil surface</tissue>
    </source>
</reference>
<dbReference type="EMBL" id="GBRH01188874">
    <property type="protein sequence ID" value="JAE09022.1"/>
    <property type="molecule type" value="Transcribed_RNA"/>
</dbReference>
<organism evidence="2">
    <name type="scientific">Arundo donax</name>
    <name type="common">Giant reed</name>
    <name type="synonym">Donax arundinaceus</name>
    <dbReference type="NCBI Taxonomy" id="35708"/>
    <lineage>
        <taxon>Eukaryota</taxon>
        <taxon>Viridiplantae</taxon>
        <taxon>Streptophyta</taxon>
        <taxon>Embryophyta</taxon>
        <taxon>Tracheophyta</taxon>
        <taxon>Spermatophyta</taxon>
        <taxon>Magnoliopsida</taxon>
        <taxon>Liliopsida</taxon>
        <taxon>Poales</taxon>
        <taxon>Poaceae</taxon>
        <taxon>PACMAD clade</taxon>
        <taxon>Arundinoideae</taxon>
        <taxon>Arundineae</taxon>
        <taxon>Arundo</taxon>
    </lineage>
</organism>
<evidence type="ECO:0000256" key="1">
    <source>
        <dbReference type="SAM" id="Phobius"/>
    </source>
</evidence>
<reference evidence="2" key="1">
    <citation type="submission" date="2014-09" db="EMBL/GenBank/DDBJ databases">
        <authorList>
            <person name="Magalhaes I.L.F."/>
            <person name="Oliveira U."/>
            <person name="Santos F.R."/>
            <person name="Vidigal T.H.D.A."/>
            <person name="Brescovit A.D."/>
            <person name="Santos A.J."/>
        </authorList>
    </citation>
    <scope>NUCLEOTIDE SEQUENCE</scope>
    <source>
        <tissue evidence="2">Shoot tissue taken approximately 20 cm above the soil surface</tissue>
    </source>
</reference>
<name>A0A0A9F9L5_ARUDO</name>
<proteinExistence type="predicted"/>
<sequence>MLYLPGCYTCISCHFGRSPLLSATLTSMVVVCMLHPAIICSSKALIKRLLAVRSQQYCTI</sequence>
<evidence type="ECO:0000313" key="2">
    <source>
        <dbReference type="EMBL" id="JAE09022.1"/>
    </source>
</evidence>
<dbReference type="AlphaFoldDB" id="A0A0A9F9L5"/>
<keyword evidence="1" id="KW-0472">Membrane</keyword>
<keyword evidence="1" id="KW-1133">Transmembrane helix</keyword>
<accession>A0A0A9F9L5</accession>
<protein>
    <submittedName>
        <fullName evidence="2">Uncharacterized protein</fullName>
    </submittedName>
</protein>
<keyword evidence="1" id="KW-0812">Transmembrane</keyword>